<keyword evidence="2" id="KW-1185">Reference proteome</keyword>
<evidence type="ECO:0000313" key="2">
    <source>
        <dbReference type="Proteomes" id="UP000068167"/>
    </source>
</evidence>
<dbReference type="Gene3D" id="1.10.10.10">
    <property type="entry name" value="Winged helix-like DNA-binding domain superfamily/Winged helix DNA-binding domain"/>
    <property type="match status" value="1"/>
</dbReference>
<dbReference type="InterPro" id="IPR007367">
    <property type="entry name" value="DUF433"/>
</dbReference>
<protein>
    <recommendedName>
        <fullName evidence="3">DUF433 domain-containing protein</fullName>
    </recommendedName>
</protein>
<name>A0A0K1S0H3_9CHRO</name>
<dbReference type="Proteomes" id="UP000068167">
    <property type="component" value="Chromosome"/>
</dbReference>
<dbReference type="Pfam" id="PF04255">
    <property type="entry name" value="DUF433"/>
    <property type="match status" value="1"/>
</dbReference>
<dbReference type="EMBL" id="CP011339">
    <property type="protein sequence ID" value="AKV67634.1"/>
    <property type="molecule type" value="Genomic_DNA"/>
</dbReference>
<dbReference type="AlphaFoldDB" id="A0A0K1S0H3"/>
<dbReference type="InterPro" id="IPR036388">
    <property type="entry name" value="WH-like_DNA-bd_sf"/>
</dbReference>
<evidence type="ECO:0000313" key="1">
    <source>
        <dbReference type="EMBL" id="AKV67634.1"/>
    </source>
</evidence>
<dbReference type="InterPro" id="IPR009057">
    <property type="entry name" value="Homeodomain-like_sf"/>
</dbReference>
<sequence length="111" mass="13604">MQLEEYFEVFEPDDIRIKGHRIGIEDVINYHLKGYTSQQILQELPTLNLEKIYATLTYYYQNKTLIDAYLQRLRDWQEEQYQQWLNTEPSPLIQRLRQLKLKRKQQELNLA</sequence>
<dbReference type="SUPFAM" id="SSF46689">
    <property type="entry name" value="Homeodomain-like"/>
    <property type="match status" value="1"/>
</dbReference>
<organism evidence="1 2">
    <name type="scientific">Microcystis panniformis FACHB-1757</name>
    <dbReference type="NCBI Taxonomy" id="1638788"/>
    <lineage>
        <taxon>Bacteria</taxon>
        <taxon>Bacillati</taxon>
        <taxon>Cyanobacteriota</taxon>
        <taxon>Cyanophyceae</taxon>
        <taxon>Oscillatoriophycideae</taxon>
        <taxon>Chroococcales</taxon>
        <taxon>Microcystaceae</taxon>
        <taxon>Microcystis</taxon>
    </lineage>
</organism>
<gene>
    <name evidence="1" type="ORF">VL20_2551</name>
</gene>
<dbReference type="KEGG" id="mpk:VL20_2551"/>
<reference evidence="1 2" key="1">
    <citation type="journal article" date="2016" name="Stand. Genomic Sci.">
        <title>Complete genome sequence and genomic characterization of Microcystis panniformis FACHB 1757 by third-generation sequencing.</title>
        <authorList>
            <person name="Zhang J.Y."/>
            <person name="Guan R."/>
            <person name="Zhang H.J."/>
            <person name="Li H."/>
            <person name="Xiao P."/>
            <person name="Yu G.L."/>
            <person name="Du L."/>
            <person name="Cao D.M."/>
            <person name="Zhu B.C."/>
            <person name="Li R.H."/>
            <person name="Lu Z.H."/>
        </authorList>
    </citation>
    <scope>NUCLEOTIDE SEQUENCE [LARGE SCALE GENOMIC DNA]</scope>
    <source>
        <strain evidence="1 2">FACHB-1757</strain>
    </source>
</reference>
<dbReference type="RefSeq" id="WP_052276470.1">
    <property type="nucleotide sequence ID" value="NZ_CP011339.1"/>
</dbReference>
<evidence type="ECO:0008006" key="3">
    <source>
        <dbReference type="Google" id="ProtNLM"/>
    </source>
</evidence>
<accession>A0A0K1S0H3</accession>
<dbReference type="PATRIC" id="fig|1638788.3.peg.2564"/>
<proteinExistence type="predicted"/>